<dbReference type="PROSITE" id="PS51257">
    <property type="entry name" value="PROKAR_LIPOPROTEIN"/>
    <property type="match status" value="1"/>
</dbReference>
<evidence type="ECO:0000259" key="7">
    <source>
        <dbReference type="Pfam" id="PF14322"/>
    </source>
</evidence>
<evidence type="ECO:0000313" key="8">
    <source>
        <dbReference type="EMBL" id="CUP60689.1"/>
    </source>
</evidence>
<evidence type="ECO:0000313" key="9">
    <source>
        <dbReference type="Proteomes" id="UP000095788"/>
    </source>
</evidence>
<dbReference type="Pfam" id="PF07980">
    <property type="entry name" value="SusD_RagB"/>
    <property type="match status" value="1"/>
</dbReference>
<evidence type="ECO:0000256" key="4">
    <source>
        <dbReference type="ARBA" id="ARBA00023136"/>
    </source>
</evidence>
<protein>
    <submittedName>
        <fullName evidence="8">RagB/SusD domain-containing protein</fullName>
    </submittedName>
</protein>
<dbReference type="InterPro" id="IPR012944">
    <property type="entry name" value="SusD_RagB_dom"/>
</dbReference>
<sequence length="595" mass="67566">MNILKNKINVGLIALSAIMASGCDDSAFLKESPESSYAIENVFKSSNQVKQVVTSCYEKVRDIFCTSAPMQFSPRHFYMGNNGTDMFDVPNGRDAQNMNDYSKLAADYDIYKQVYNNFYNLVSQANLAISAAEEVAWSSEVDKTQTLAEAHFFRAYAYMNLGELYGGVPLVTERITGPRYDFQRSSRVETYQLAIDDLENYALNLPETHAEAGRLVKGAVQHYLCQLYIDKGVALQEEGQDGAESFRKAKEYADAVIDGGIYRLMMNRFGTRQHENPTYYYAISIQDQTAEHTYESAGVHIEGNVYWDLFQEGNQDYQNGNTEAIWVAQMSLDLCQQGYTANRMAHSCNYSPVARDVQGELMGSLEDVGGEGVTAVMPTYYTRDIIYEDKWAEDMRNSEAVFRRTFVGNQKNGNYYGKVVPWDVLHKVSNGVKDRQAETFLFPISCKIATDKYSGYIAGIDGNFSFLYRDDYLARLPETILLRAEVKWRLGDNAGAAADINKLRERAQCGYMVMASDVNLDLILDERARELVYEEHRWNTLLRMGGTVAIDRIKKYAYWDVARTSLANKNFNLWPIPQSVIDTNKDIKLEQNPGW</sequence>
<evidence type="ECO:0000256" key="2">
    <source>
        <dbReference type="ARBA" id="ARBA00006275"/>
    </source>
</evidence>
<dbReference type="Pfam" id="PF14322">
    <property type="entry name" value="SusD-like_3"/>
    <property type="match status" value="1"/>
</dbReference>
<dbReference type="InterPro" id="IPR033985">
    <property type="entry name" value="SusD-like_N"/>
</dbReference>
<dbReference type="Gene3D" id="1.25.40.390">
    <property type="match status" value="1"/>
</dbReference>
<evidence type="ECO:0000256" key="3">
    <source>
        <dbReference type="ARBA" id="ARBA00022729"/>
    </source>
</evidence>
<dbReference type="GO" id="GO:0009279">
    <property type="term" value="C:cell outer membrane"/>
    <property type="evidence" value="ECO:0007669"/>
    <property type="project" value="UniProtKB-SubCell"/>
</dbReference>
<evidence type="ECO:0000256" key="1">
    <source>
        <dbReference type="ARBA" id="ARBA00004442"/>
    </source>
</evidence>
<comment type="similarity">
    <text evidence="2">Belongs to the SusD family.</text>
</comment>
<dbReference type="SUPFAM" id="SSF48452">
    <property type="entry name" value="TPR-like"/>
    <property type="match status" value="1"/>
</dbReference>
<dbReference type="AlphaFoldDB" id="A0A174PS12"/>
<accession>A0A174PS12</accession>
<keyword evidence="4" id="KW-0472">Membrane</keyword>
<feature type="domain" description="SusD-like N-terminal" evidence="7">
    <location>
        <begin position="28"/>
        <end position="228"/>
    </location>
</feature>
<dbReference type="EMBL" id="CZBF01000002">
    <property type="protein sequence ID" value="CUP60689.1"/>
    <property type="molecule type" value="Genomic_DNA"/>
</dbReference>
<evidence type="ECO:0000256" key="5">
    <source>
        <dbReference type="ARBA" id="ARBA00023237"/>
    </source>
</evidence>
<name>A0A174PS12_BACUN</name>
<comment type="subcellular location">
    <subcellularLocation>
        <location evidence="1">Cell outer membrane</location>
    </subcellularLocation>
</comment>
<dbReference type="InterPro" id="IPR011990">
    <property type="entry name" value="TPR-like_helical_dom_sf"/>
</dbReference>
<dbReference type="Proteomes" id="UP000095788">
    <property type="component" value="Unassembled WGS sequence"/>
</dbReference>
<keyword evidence="3" id="KW-0732">Signal</keyword>
<proteinExistence type="inferred from homology"/>
<organism evidence="8 9">
    <name type="scientific">Bacteroides uniformis</name>
    <dbReference type="NCBI Taxonomy" id="820"/>
    <lineage>
        <taxon>Bacteria</taxon>
        <taxon>Pseudomonadati</taxon>
        <taxon>Bacteroidota</taxon>
        <taxon>Bacteroidia</taxon>
        <taxon>Bacteroidales</taxon>
        <taxon>Bacteroidaceae</taxon>
        <taxon>Bacteroides</taxon>
    </lineage>
</organism>
<evidence type="ECO:0000259" key="6">
    <source>
        <dbReference type="Pfam" id="PF07980"/>
    </source>
</evidence>
<keyword evidence="5" id="KW-0998">Cell outer membrane</keyword>
<gene>
    <name evidence="8" type="ORF">ERS852554_01188</name>
</gene>
<reference evidence="8 9" key="1">
    <citation type="submission" date="2015-09" db="EMBL/GenBank/DDBJ databases">
        <authorList>
            <consortium name="Pathogen Informatics"/>
        </authorList>
    </citation>
    <scope>NUCLEOTIDE SEQUENCE [LARGE SCALE GENOMIC DNA]</scope>
    <source>
        <strain evidence="8 9">2789STDY5834942</strain>
    </source>
</reference>
<feature type="domain" description="RagB/SusD" evidence="6">
    <location>
        <begin position="470"/>
        <end position="595"/>
    </location>
</feature>
<dbReference type="RefSeq" id="WP_172793030.1">
    <property type="nucleotide sequence ID" value="NZ_CALNHV010000001.1"/>
</dbReference>